<evidence type="ECO:0000313" key="4">
    <source>
        <dbReference type="Proteomes" id="UP000620124"/>
    </source>
</evidence>
<comment type="caution">
    <text evidence="3">The sequence shown here is derived from an EMBL/GenBank/DDBJ whole genome shotgun (WGS) entry which is preliminary data.</text>
</comment>
<keyword evidence="4" id="KW-1185">Reference proteome</keyword>
<feature type="region of interest" description="Disordered" evidence="1">
    <location>
        <begin position="450"/>
        <end position="473"/>
    </location>
</feature>
<dbReference type="EMBL" id="JACAZI010000009">
    <property type="protein sequence ID" value="KAF7351956.1"/>
    <property type="molecule type" value="Genomic_DNA"/>
</dbReference>
<reference evidence="3" key="1">
    <citation type="submission" date="2020-05" db="EMBL/GenBank/DDBJ databases">
        <title>Mycena genomes resolve the evolution of fungal bioluminescence.</title>
        <authorList>
            <person name="Tsai I.J."/>
        </authorList>
    </citation>
    <scope>NUCLEOTIDE SEQUENCE</scope>
    <source>
        <strain evidence="3">CCC161011</strain>
    </source>
</reference>
<dbReference type="OrthoDB" id="3258324at2759"/>
<feature type="compositionally biased region" description="Polar residues" evidence="1">
    <location>
        <begin position="26"/>
        <end position="38"/>
    </location>
</feature>
<dbReference type="AlphaFoldDB" id="A0A8H7CXU8"/>
<evidence type="ECO:0000256" key="2">
    <source>
        <dbReference type="SAM" id="Phobius"/>
    </source>
</evidence>
<keyword evidence="2" id="KW-0472">Membrane</keyword>
<sequence length="621" mass="67959">MKSVRHRLSRVFSRVSLRRDGRTHTWAPQSKNPSSASPQPGRPLPELPPELWILILEYSTYPSSPTGDSPSADTYAPRPFPRAPRLLPLPPALTPASLAPRLAHYRHTMRHKRTLTLVSKQWHQYAQPVLYSSIWISRSAQAKALALTLLCQACCLSPRIWARHAHERRPIHTKATRRDARAGAVQPRRSAGDCGLCARVGAVADLLGALAQGGGLRALSWTNYDDPALVGLGVGLGMGVGLGVAHMGATLEYLELNFVSVGSPSPALRTLKLALDNATFAVLSTWEMPALRNLSVLSADFSYAGEGFRRFFGVHGRRLRQLELGHSSAHIEEHYLTAPPPPAPPVGVAAPAPGIQGAQSRRMHPDWIAPHLMLPSHPTVSLIGIRGIDARLRDDYARRTHSDLDPHPQMHNDEFFGLRAQMESLLRREAFPRLRYVRDLSEGSDAMRRGRVGLRPAGGGGEGAAVSPRAHGKSEARERERVVRFWEGVLARCRDEGEGEGYVEGEGGGGGLGLPFPYSPTFTAYGFSSPVTHPPVLITAFGVVVFDSSVRTFTWTLSSIDIGSSPNRRLYCHLPPVLTPNPPPTLTSHLFIFLGYMALSIFLFSSYGIIAITWHLSPLII</sequence>
<protein>
    <submittedName>
        <fullName evidence="3">Uncharacterized protein</fullName>
    </submittedName>
</protein>
<accession>A0A8H7CXU8</accession>
<organism evidence="3 4">
    <name type="scientific">Mycena venus</name>
    <dbReference type="NCBI Taxonomy" id="2733690"/>
    <lineage>
        <taxon>Eukaryota</taxon>
        <taxon>Fungi</taxon>
        <taxon>Dikarya</taxon>
        <taxon>Basidiomycota</taxon>
        <taxon>Agaricomycotina</taxon>
        <taxon>Agaricomycetes</taxon>
        <taxon>Agaricomycetidae</taxon>
        <taxon>Agaricales</taxon>
        <taxon>Marasmiineae</taxon>
        <taxon>Mycenaceae</taxon>
        <taxon>Mycena</taxon>
    </lineage>
</organism>
<proteinExistence type="predicted"/>
<feature type="region of interest" description="Disordered" evidence="1">
    <location>
        <begin position="19"/>
        <end position="43"/>
    </location>
</feature>
<evidence type="ECO:0000256" key="1">
    <source>
        <dbReference type="SAM" id="MobiDB-lite"/>
    </source>
</evidence>
<keyword evidence="2" id="KW-1133">Transmembrane helix</keyword>
<evidence type="ECO:0000313" key="3">
    <source>
        <dbReference type="EMBL" id="KAF7351956.1"/>
    </source>
</evidence>
<name>A0A8H7CXU8_9AGAR</name>
<keyword evidence="2" id="KW-0812">Transmembrane</keyword>
<gene>
    <name evidence="3" type="ORF">MVEN_01157700</name>
</gene>
<feature type="transmembrane region" description="Helical" evidence="2">
    <location>
        <begin position="590"/>
        <end position="616"/>
    </location>
</feature>
<dbReference type="Proteomes" id="UP000620124">
    <property type="component" value="Unassembled WGS sequence"/>
</dbReference>